<name>A0A2U1DFA1_9LACO</name>
<dbReference type="AlphaFoldDB" id="A0A2U1DFA1"/>
<dbReference type="Proteomes" id="UP000245433">
    <property type="component" value="Unassembled WGS sequence"/>
</dbReference>
<evidence type="ECO:0000259" key="1">
    <source>
        <dbReference type="SMART" id="SM00471"/>
    </source>
</evidence>
<proteinExistence type="predicted"/>
<sequence length="214" mass="24551">MQLSHIQKFVHQKMDGDVTGHDYWHAQRVVNLALRLYQQEQTQDQVDNREILILAAYLHDTIDDKLVVDPNQAIVEVKSLLDQEGISEVNQAEILYIIEHMSFSANLGQKQPLSLIGQCVQDADRLDAIGAIGIARAFAYGGAHQQVIYDPEISPIEIQDKAAYRNHPSTSINHFYEKLLKLKDLMNTKAGYQEAIRRTDYMQKFLQEFRDEIV</sequence>
<reference evidence="2 3" key="1">
    <citation type="submission" date="2018-04" db="EMBL/GenBank/DDBJ databases">
        <title>Genomic Encyclopedia of Type Strains, Phase IV (KMG-IV): sequencing the most valuable type-strain genomes for metagenomic binning, comparative biology and taxonomic classification.</title>
        <authorList>
            <person name="Goeker M."/>
        </authorList>
    </citation>
    <scope>NUCLEOTIDE SEQUENCE [LARGE SCALE GENOMIC DNA]</scope>
    <source>
        <strain evidence="2 3">DSM 28795</strain>
    </source>
</reference>
<dbReference type="Gene3D" id="1.10.472.50">
    <property type="entry name" value="HD-domain/PDEase-like"/>
    <property type="match status" value="1"/>
</dbReference>
<gene>
    <name evidence="2" type="ORF">C7384_101277</name>
</gene>
<evidence type="ECO:0000313" key="2">
    <source>
        <dbReference type="EMBL" id="PVY86361.1"/>
    </source>
</evidence>
<keyword evidence="3" id="KW-1185">Reference proteome</keyword>
<accession>A0A2U1DFA1</accession>
<dbReference type="InterPro" id="IPR003607">
    <property type="entry name" value="HD/PDEase_dom"/>
</dbReference>
<dbReference type="EMBL" id="QEKT01000001">
    <property type="protein sequence ID" value="PVY86361.1"/>
    <property type="molecule type" value="Genomic_DNA"/>
</dbReference>
<dbReference type="PANTHER" id="PTHR33594">
    <property type="entry name" value="SUPERFAMILY HYDROLASE, PUTATIVE (AFU_ORTHOLOGUE AFUA_1G03035)-RELATED"/>
    <property type="match status" value="1"/>
</dbReference>
<organism evidence="2 3">
    <name type="scientific">Convivina intestini</name>
    <dbReference type="NCBI Taxonomy" id="1505726"/>
    <lineage>
        <taxon>Bacteria</taxon>
        <taxon>Bacillati</taxon>
        <taxon>Bacillota</taxon>
        <taxon>Bacilli</taxon>
        <taxon>Lactobacillales</taxon>
        <taxon>Lactobacillaceae</taxon>
        <taxon>Convivina</taxon>
    </lineage>
</organism>
<dbReference type="Pfam" id="PF01966">
    <property type="entry name" value="HD"/>
    <property type="match status" value="1"/>
</dbReference>
<dbReference type="OrthoDB" id="9797344at2"/>
<dbReference type="Gene3D" id="1.20.58.1910">
    <property type="match status" value="1"/>
</dbReference>
<comment type="caution">
    <text evidence="2">The sequence shown here is derived from an EMBL/GenBank/DDBJ whole genome shotgun (WGS) entry which is preliminary data.</text>
</comment>
<dbReference type="SUPFAM" id="SSF109604">
    <property type="entry name" value="HD-domain/PDEase-like"/>
    <property type="match status" value="1"/>
</dbReference>
<feature type="domain" description="HD/PDEase" evidence="1">
    <location>
        <begin position="18"/>
        <end position="138"/>
    </location>
</feature>
<dbReference type="CDD" id="cd00077">
    <property type="entry name" value="HDc"/>
    <property type="match status" value="1"/>
</dbReference>
<dbReference type="RefSeq" id="WP_089937685.1">
    <property type="nucleotide sequence ID" value="NZ_CAKOEX010000001.1"/>
</dbReference>
<evidence type="ECO:0000313" key="3">
    <source>
        <dbReference type="Proteomes" id="UP000245433"/>
    </source>
</evidence>
<protein>
    <recommendedName>
        <fullName evidence="1">HD/PDEase domain-containing protein</fullName>
    </recommendedName>
</protein>
<dbReference type="InterPro" id="IPR006674">
    <property type="entry name" value="HD_domain"/>
</dbReference>
<dbReference type="PANTHER" id="PTHR33594:SF1">
    <property type="entry name" value="HD_PDEASE DOMAIN-CONTAINING PROTEIN"/>
    <property type="match status" value="1"/>
</dbReference>
<dbReference type="SMART" id="SM00471">
    <property type="entry name" value="HDc"/>
    <property type="match status" value="1"/>
</dbReference>